<dbReference type="InterPro" id="IPR000793">
    <property type="entry name" value="ATP_synth_asu_C"/>
</dbReference>
<evidence type="ECO:0000256" key="11">
    <source>
        <dbReference type="ARBA" id="ARBA00023128"/>
    </source>
</evidence>
<dbReference type="FunFam" id="3.40.50.300:FF:002432">
    <property type="entry name" value="ATP synthase subunit alpha, mitochondrial"/>
    <property type="match status" value="1"/>
</dbReference>
<dbReference type="GO" id="GO:0046933">
    <property type="term" value="F:proton-transporting ATP synthase activity, rotational mechanism"/>
    <property type="evidence" value="ECO:0007669"/>
    <property type="project" value="InterPro"/>
</dbReference>
<organism evidence="19 20">
    <name type="scientific">Dillenia turbinata</name>
    <dbReference type="NCBI Taxonomy" id="194707"/>
    <lineage>
        <taxon>Eukaryota</taxon>
        <taxon>Viridiplantae</taxon>
        <taxon>Streptophyta</taxon>
        <taxon>Embryophyta</taxon>
        <taxon>Tracheophyta</taxon>
        <taxon>Spermatophyta</taxon>
        <taxon>Magnoliopsida</taxon>
        <taxon>eudicotyledons</taxon>
        <taxon>Gunneridae</taxon>
        <taxon>Pentapetalae</taxon>
        <taxon>Dilleniales</taxon>
        <taxon>Dilleniaceae</taxon>
        <taxon>Dillenia</taxon>
    </lineage>
</organism>
<evidence type="ECO:0000256" key="5">
    <source>
        <dbReference type="ARBA" id="ARBA00022448"/>
    </source>
</evidence>
<feature type="domain" description="ATP synthase alpha subunit C-terminal" evidence="18">
    <location>
        <begin position="192"/>
        <end position="307"/>
    </location>
</feature>
<dbReference type="Gene3D" id="3.40.50.300">
    <property type="entry name" value="P-loop containing nucleotide triphosphate hydrolases"/>
    <property type="match status" value="1"/>
</dbReference>
<keyword evidence="10" id="KW-0406">Ion transport</keyword>
<evidence type="ECO:0000256" key="3">
    <source>
        <dbReference type="ARBA" id="ARBA00011648"/>
    </source>
</evidence>
<dbReference type="EMBL" id="JBAMMX010000018">
    <property type="protein sequence ID" value="KAK6923613.1"/>
    <property type="molecule type" value="Genomic_DNA"/>
</dbReference>
<protein>
    <recommendedName>
        <fullName evidence="4">ATP synthase subunit alpha, mitochondrial</fullName>
    </recommendedName>
</protein>
<keyword evidence="14" id="KW-0066">ATP synthesis</keyword>
<feature type="region of interest" description="Disordered" evidence="16">
    <location>
        <begin position="385"/>
        <end position="410"/>
    </location>
</feature>
<keyword evidence="9" id="KW-0067">ATP-binding</keyword>
<dbReference type="GO" id="GO:0043531">
    <property type="term" value="F:ADP binding"/>
    <property type="evidence" value="ECO:0007669"/>
    <property type="project" value="TreeGrafter"/>
</dbReference>
<dbReference type="NCBIfam" id="TIGR00962">
    <property type="entry name" value="atpA"/>
    <property type="match status" value="1"/>
</dbReference>
<keyword evidence="7" id="KW-0375">Hydrogen ion transport</keyword>
<dbReference type="InterPro" id="IPR005294">
    <property type="entry name" value="ATP_synth_F1_asu"/>
</dbReference>
<gene>
    <name evidence="19" type="ORF">RJ641_011917</name>
</gene>
<sequence length="429" mass="47631">MNSRATSESETLYCVYVAIGQKRSTVAQLVQILSEANALEYSILVAATASDPAPLQFLAPYSGCAMGEYFRDNGMHALIIYDDLSKQAVAYRQMSLLLRRPPGREAFPGDVFYLHSRLLERAAKRSDQTGAGSLTALPVIETQAGDVSAYIPTNVIPITDGQICLETELFYRGIRPAINVGLSVSRVGSAAQLKTMKQVCGSSKLELAQYREVAAFAQFGSDLDAATQALLNRGARLTEVPKQPQYAPLPIEKQILVIYAAVNGFCDRMALDRISQYERAIPSSVKPELLQSLLEKGGLTNERKMEPDAFLKEIGELEFQQKYIPEKGCNAIYESTKDLLHDSLRRGIKEIMTTNNLELPKGMTHSELAWIEYFERLKTNVREGKKSFQGPGCVDEKEENQGHARPELLGQGQRNSFKQGCYDLRLETD</sequence>
<evidence type="ECO:0000259" key="18">
    <source>
        <dbReference type="Pfam" id="PF00306"/>
    </source>
</evidence>
<evidence type="ECO:0000256" key="2">
    <source>
        <dbReference type="ARBA" id="ARBA00008936"/>
    </source>
</evidence>
<evidence type="ECO:0000313" key="19">
    <source>
        <dbReference type="EMBL" id="KAK6923613.1"/>
    </source>
</evidence>
<dbReference type="InterPro" id="IPR033732">
    <property type="entry name" value="ATP_synth_F1_a_nt-bd_dom"/>
</dbReference>
<evidence type="ECO:0000256" key="13">
    <source>
        <dbReference type="ARBA" id="ARBA00023196"/>
    </source>
</evidence>
<dbReference type="GO" id="GO:0045259">
    <property type="term" value="C:proton-transporting ATP synthase complex"/>
    <property type="evidence" value="ECO:0007669"/>
    <property type="project" value="UniProtKB-KW"/>
</dbReference>
<dbReference type="GO" id="GO:0005743">
    <property type="term" value="C:mitochondrial inner membrane"/>
    <property type="evidence" value="ECO:0007669"/>
    <property type="project" value="UniProtKB-SubCell"/>
</dbReference>
<evidence type="ECO:0000256" key="6">
    <source>
        <dbReference type="ARBA" id="ARBA00022741"/>
    </source>
</evidence>
<accession>A0AAN8Z7Q9</accession>
<keyword evidence="12" id="KW-0472">Membrane</keyword>
<dbReference type="Pfam" id="PF00006">
    <property type="entry name" value="ATP-synt_ab"/>
    <property type="match status" value="1"/>
</dbReference>
<keyword evidence="8" id="KW-0999">Mitochondrion inner membrane</keyword>
<keyword evidence="13" id="KW-0139">CF(1)</keyword>
<feature type="domain" description="ATPase F1/V1/A1 complex alpha/beta subunit nucleotide-binding" evidence="17">
    <location>
        <begin position="9"/>
        <end position="185"/>
    </location>
</feature>
<dbReference type="InterPro" id="IPR020003">
    <property type="entry name" value="ATPase_a/bsu_AS"/>
</dbReference>
<evidence type="ECO:0000313" key="20">
    <source>
        <dbReference type="Proteomes" id="UP001370490"/>
    </source>
</evidence>
<comment type="subunit">
    <text evidence="3">F-type ATPases have 2 components, CF(1) - the catalytic core - and CF(0) - the membrane proton channel. CF(1) has five subunits: alpha(3), beta(3), gamma(1), delta(1), epsilon(1). CF(0) has three main subunits: a, b and c.</text>
</comment>
<dbReference type="AlphaFoldDB" id="A0AAN8Z7Q9"/>
<evidence type="ECO:0000256" key="9">
    <source>
        <dbReference type="ARBA" id="ARBA00022840"/>
    </source>
</evidence>
<dbReference type="CDD" id="cd18113">
    <property type="entry name" value="ATP-synt_F1_alpha_C"/>
    <property type="match status" value="1"/>
</dbReference>
<dbReference type="InterPro" id="IPR027417">
    <property type="entry name" value="P-loop_NTPase"/>
</dbReference>
<comment type="function">
    <text evidence="15">Mitochondrial membrane ATP synthase (F(1)F(0) ATP synthase or Complex V) produces ATP from ADP in the presence of a proton gradient across the membrane which is generated by electron transport complexes of the respiratory chain. F-type ATPases consist of two structural domains, F(1) - containing the extramembraneous catalytic core, and F(0) - containing the membrane proton channel, linked together by a central stalk and a peripheral stalk. During catalysis, ATP synthesis in the catalytic domain of F(1) is coupled via a rotary mechanism of the central stalk subunits to proton translocation. Subunits alpha and beta form the catalytic core in F(1). Rotation of the central stalk against the surrounding alpha(3)beta(3) subunits leads to hydrolysis of ATP in three separate catalytic sites on the beta subunits. Subunit alpha does not bear the catalytic high-affinity ATP-binding sites.</text>
</comment>
<keyword evidence="20" id="KW-1185">Reference proteome</keyword>
<evidence type="ECO:0000256" key="15">
    <source>
        <dbReference type="ARBA" id="ARBA00037296"/>
    </source>
</evidence>
<evidence type="ECO:0000256" key="14">
    <source>
        <dbReference type="ARBA" id="ARBA00023310"/>
    </source>
</evidence>
<evidence type="ECO:0000256" key="4">
    <source>
        <dbReference type="ARBA" id="ARBA00016087"/>
    </source>
</evidence>
<evidence type="ECO:0000256" key="16">
    <source>
        <dbReference type="SAM" id="MobiDB-lite"/>
    </source>
</evidence>
<evidence type="ECO:0000259" key="17">
    <source>
        <dbReference type="Pfam" id="PF00006"/>
    </source>
</evidence>
<name>A0AAN8Z7Q9_9MAGN</name>
<dbReference type="Gene3D" id="1.20.150.20">
    <property type="entry name" value="ATP synthase alpha/beta chain, C-terminal domain"/>
    <property type="match status" value="1"/>
</dbReference>
<dbReference type="PANTHER" id="PTHR48082:SF2">
    <property type="entry name" value="ATP SYNTHASE SUBUNIT ALPHA, MITOCHONDRIAL"/>
    <property type="match status" value="1"/>
</dbReference>
<evidence type="ECO:0000256" key="12">
    <source>
        <dbReference type="ARBA" id="ARBA00023136"/>
    </source>
</evidence>
<evidence type="ECO:0000256" key="7">
    <source>
        <dbReference type="ARBA" id="ARBA00022781"/>
    </source>
</evidence>
<keyword evidence="11" id="KW-0496">Mitochondrion</keyword>
<keyword evidence="6" id="KW-0547">Nucleotide-binding</keyword>
<evidence type="ECO:0000256" key="8">
    <source>
        <dbReference type="ARBA" id="ARBA00022792"/>
    </source>
</evidence>
<evidence type="ECO:0000256" key="10">
    <source>
        <dbReference type="ARBA" id="ARBA00023065"/>
    </source>
</evidence>
<dbReference type="FunFam" id="1.20.150.20:FF:000001">
    <property type="entry name" value="ATP synthase subunit alpha"/>
    <property type="match status" value="1"/>
</dbReference>
<dbReference type="Pfam" id="PF00306">
    <property type="entry name" value="ATP-synt_ab_C"/>
    <property type="match status" value="1"/>
</dbReference>
<dbReference type="GO" id="GO:0005524">
    <property type="term" value="F:ATP binding"/>
    <property type="evidence" value="ECO:0007669"/>
    <property type="project" value="UniProtKB-KW"/>
</dbReference>
<dbReference type="InterPro" id="IPR038376">
    <property type="entry name" value="ATP_synth_asu_C_sf"/>
</dbReference>
<keyword evidence="5" id="KW-0813">Transport</keyword>
<dbReference type="PANTHER" id="PTHR48082">
    <property type="entry name" value="ATP SYNTHASE SUBUNIT ALPHA, MITOCHONDRIAL"/>
    <property type="match status" value="1"/>
</dbReference>
<reference evidence="19 20" key="1">
    <citation type="submission" date="2023-12" db="EMBL/GenBank/DDBJ databases">
        <title>A high-quality genome assembly for Dillenia turbinata (Dilleniales).</title>
        <authorList>
            <person name="Chanderbali A."/>
        </authorList>
    </citation>
    <scope>NUCLEOTIDE SEQUENCE [LARGE SCALE GENOMIC DNA]</scope>
    <source>
        <strain evidence="19">LSX21</strain>
        <tissue evidence="19">Leaf</tissue>
    </source>
</reference>
<dbReference type="InterPro" id="IPR000194">
    <property type="entry name" value="ATPase_F1/V1/A1_a/bsu_nucl-bd"/>
</dbReference>
<dbReference type="PROSITE" id="PS00152">
    <property type="entry name" value="ATPASE_ALPHA_BETA"/>
    <property type="match status" value="1"/>
</dbReference>
<dbReference type="SUPFAM" id="SSF52540">
    <property type="entry name" value="P-loop containing nucleoside triphosphate hydrolases"/>
    <property type="match status" value="1"/>
</dbReference>
<proteinExistence type="inferred from homology"/>
<evidence type="ECO:0000256" key="1">
    <source>
        <dbReference type="ARBA" id="ARBA00004273"/>
    </source>
</evidence>
<comment type="similarity">
    <text evidence="2">Belongs to the ATPase alpha/beta chains family.</text>
</comment>
<dbReference type="CDD" id="cd01132">
    <property type="entry name" value="F1-ATPase_alpha_CD"/>
    <property type="match status" value="1"/>
</dbReference>
<comment type="caution">
    <text evidence="19">The sequence shown here is derived from an EMBL/GenBank/DDBJ whole genome shotgun (WGS) entry which is preliminary data.</text>
</comment>
<comment type="subcellular location">
    <subcellularLocation>
        <location evidence="1">Mitochondrion inner membrane</location>
    </subcellularLocation>
</comment>
<dbReference type="SUPFAM" id="SSF47917">
    <property type="entry name" value="C-terminal domain of alpha and beta subunits of F1 ATP synthase"/>
    <property type="match status" value="1"/>
</dbReference>
<dbReference type="Proteomes" id="UP001370490">
    <property type="component" value="Unassembled WGS sequence"/>
</dbReference>